<comment type="caution">
    <text evidence="1">The sequence shown here is derived from an EMBL/GenBank/DDBJ whole genome shotgun (WGS) entry which is preliminary data.</text>
</comment>
<proteinExistence type="predicted"/>
<name>A0A932GRY7_UNCTE</name>
<dbReference type="Pfam" id="PF13711">
    <property type="entry name" value="DUF4160"/>
    <property type="match status" value="1"/>
</dbReference>
<gene>
    <name evidence="1" type="ORF">HYY65_13040</name>
</gene>
<accession>A0A932GRY7</accession>
<organism evidence="1 2">
    <name type="scientific">Tectimicrobiota bacterium</name>
    <dbReference type="NCBI Taxonomy" id="2528274"/>
    <lineage>
        <taxon>Bacteria</taxon>
        <taxon>Pseudomonadati</taxon>
        <taxon>Nitrospinota/Tectimicrobiota group</taxon>
        <taxon>Candidatus Tectimicrobiota</taxon>
    </lineage>
</organism>
<dbReference type="EMBL" id="JACPSX010000249">
    <property type="protein sequence ID" value="MBI3015949.1"/>
    <property type="molecule type" value="Genomic_DNA"/>
</dbReference>
<sequence>MPTVLRSGPYRFFFYAGDRNEPLHIHVERDDKIAKVWLDPIRLQSSGGFHRAEIGEILKIINEHHSRFVEAWNGYFGK</sequence>
<protein>
    <submittedName>
        <fullName evidence="1">DUF4160 domain-containing protein</fullName>
    </submittedName>
</protein>
<reference evidence="1" key="1">
    <citation type="submission" date="2020-07" db="EMBL/GenBank/DDBJ databases">
        <title>Huge and variable diversity of episymbiotic CPR bacteria and DPANN archaea in groundwater ecosystems.</title>
        <authorList>
            <person name="He C.Y."/>
            <person name="Keren R."/>
            <person name="Whittaker M."/>
            <person name="Farag I.F."/>
            <person name="Doudna J."/>
            <person name="Cate J.H.D."/>
            <person name="Banfield J.F."/>
        </authorList>
    </citation>
    <scope>NUCLEOTIDE SEQUENCE</scope>
    <source>
        <strain evidence="1">NC_groundwater_717_Ag_S-0.2um_59_8</strain>
    </source>
</reference>
<dbReference type="AlphaFoldDB" id="A0A932GRY7"/>
<evidence type="ECO:0000313" key="2">
    <source>
        <dbReference type="Proteomes" id="UP000741360"/>
    </source>
</evidence>
<dbReference type="Proteomes" id="UP000741360">
    <property type="component" value="Unassembled WGS sequence"/>
</dbReference>
<evidence type="ECO:0000313" key="1">
    <source>
        <dbReference type="EMBL" id="MBI3015949.1"/>
    </source>
</evidence>
<dbReference type="InterPro" id="IPR025427">
    <property type="entry name" value="DUF4160"/>
</dbReference>